<evidence type="ECO:0000313" key="9">
    <source>
        <dbReference type="Proteomes" id="UP000003806"/>
    </source>
</evidence>
<reference evidence="8 9" key="1">
    <citation type="submission" date="2011-11" db="EMBL/GenBank/DDBJ databases">
        <title>The Noncontiguous Finished genome of Jonquetella anthropi DSM 22815.</title>
        <authorList>
            <consortium name="US DOE Joint Genome Institute (JGI-PGF)"/>
            <person name="Lucas S."/>
            <person name="Copeland A."/>
            <person name="Lapidus A."/>
            <person name="Glavina del Rio T."/>
            <person name="Dalin E."/>
            <person name="Tice H."/>
            <person name="Bruce D."/>
            <person name="Goodwin L."/>
            <person name="Pitluck S."/>
            <person name="Peters L."/>
            <person name="Mikhailova N."/>
            <person name="Held B."/>
            <person name="Kyrpides N."/>
            <person name="Mavromatis K."/>
            <person name="Ivanova N."/>
            <person name="Markowitz V."/>
            <person name="Cheng J.-F."/>
            <person name="Hugenholtz P."/>
            <person name="Woyke T."/>
            <person name="Wu D."/>
            <person name="Gronow S."/>
            <person name="Wellnitz S."/>
            <person name="Brambilla E."/>
            <person name="Klenk H.-P."/>
            <person name="Eisen J.A."/>
        </authorList>
    </citation>
    <scope>NUCLEOTIDE SEQUENCE [LARGE SCALE GENOMIC DNA]</scope>
    <source>
        <strain evidence="8 9">DSM 22815</strain>
    </source>
</reference>
<evidence type="ECO:0000256" key="4">
    <source>
        <dbReference type="ARBA" id="ARBA00022989"/>
    </source>
</evidence>
<feature type="transmembrane region" description="Helical" evidence="6">
    <location>
        <begin position="85"/>
        <end position="103"/>
    </location>
</feature>
<evidence type="ECO:0000256" key="3">
    <source>
        <dbReference type="ARBA" id="ARBA00022692"/>
    </source>
</evidence>
<protein>
    <submittedName>
        <fullName evidence="8">Arabinose efflux permease family protein</fullName>
    </submittedName>
</protein>
<keyword evidence="9" id="KW-1185">Reference proteome</keyword>
<sequence length="414" mass="43241">MALDSGKPRGEKEYSPWGLLFVLSMSLCICMLGIGIVNPLLPLYAVRMGAGGAFLGAVMGAFSLSRMTATFFSGPMADRFPRRTLMLGGLSLYAAASVGYIFASKAWHLMAVRLLNGVGSAFVIPVAMAIGAEVAPPGKEGRFFGTMQMATYLGVGLGPLLSGVTYEHWGVKAPFLVMFVSCSVAVVASLIKVPKGIGDSSHDTKSLWRSMGGILADPVLFRVMLYQLMTTFGRGMTMLLIPILANRHGLSVSQIGYLVAGVSISSALLQQVSGWLADRISKRWLAVVSCILTGSVLLALPLPRTFAGFMLVSVLYGGANAIGIPATLAFVSQRSHIYGSGVSMGAYNIAFGIGMTAGPILGGSLESHGMEGTAVAIVAACLAVVSAVMAHPCLKERRPDCGSVSGAGEESELQ</sequence>
<dbReference type="Gene3D" id="1.20.1250.20">
    <property type="entry name" value="MFS general substrate transporter like domains"/>
    <property type="match status" value="1"/>
</dbReference>
<dbReference type="OrthoDB" id="9793283at2"/>
<feature type="transmembrane region" description="Helical" evidence="6">
    <location>
        <begin position="255"/>
        <end position="277"/>
    </location>
</feature>
<organism evidence="8 9">
    <name type="scientific">Jonquetella anthropi DSM 22815</name>
    <dbReference type="NCBI Taxonomy" id="885272"/>
    <lineage>
        <taxon>Bacteria</taxon>
        <taxon>Thermotogati</taxon>
        <taxon>Synergistota</taxon>
        <taxon>Synergistia</taxon>
        <taxon>Synergistales</taxon>
        <taxon>Dethiosulfovibrionaceae</taxon>
        <taxon>Jonquetella</taxon>
    </lineage>
</organism>
<feature type="transmembrane region" description="Helical" evidence="6">
    <location>
        <begin position="284"/>
        <end position="302"/>
    </location>
</feature>
<dbReference type="PANTHER" id="PTHR23506">
    <property type="entry name" value="GH10249P"/>
    <property type="match status" value="1"/>
</dbReference>
<dbReference type="CDD" id="cd17325">
    <property type="entry name" value="MFS_MdtG_SLC18_like"/>
    <property type="match status" value="1"/>
</dbReference>
<dbReference type="Proteomes" id="UP000003806">
    <property type="component" value="Chromosome"/>
</dbReference>
<dbReference type="InterPro" id="IPR011701">
    <property type="entry name" value="MFS"/>
</dbReference>
<keyword evidence="5 6" id="KW-0472">Membrane</keyword>
<feature type="transmembrane region" description="Helical" evidence="6">
    <location>
        <begin position="173"/>
        <end position="191"/>
    </location>
</feature>
<dbReference type="InterPro" id="IPR036259">
    <property type="entry name" value="MFS_trans_sf"/>
</dbReference>
<name>H0ULU3_9BACT</name>
<dbReference type="RefSeq" id="WP_008523177.1">
    <property type="nucleotide sequence ID" value="NZ_CM001376.1"/>
</dbReference>
<evidence type="ECO:0000256" key="2">
    <source>
        <dbReference type="ARBA" id="ARBA00022448"/>
    </source>
</evidence>
<feature type="transmembrane region" description="Helical" evidence="6">
    <location>
        <begin position="308"/>
        <end position="332"/>
    </location>
</feature>
<feature type="transmembrane region" description="Helical" evidence="6">
    <location>
        <begin position="43"/>
        <end position="64"/>
    </location>
</feature>
<dbReference type="HOGENOM" id="CLU_001265_10_14_0"/>
<evidence type="ECO:0000259" key="7">
    <source>
        <dbReference type="PROSITE" id="PS50850"/>
    </source>
</evidence>
<dbReference type="InterPro" id="IPR020846">
    <property type="entry name" value="MFS_dom"/>
</dbReference>
<dbReference type="STRING" id="885272.JonanDRAFT_1218"/>
<dbReference type="PANTHER" id="PTHR23506:SF23">
    <property type="entry name" value="GH10249P"/>
    <property type="match status" value="1"/>
</dbReference>
<dbReference type="InterPro" id="IPR001958">
    <property type="entry name" value="Tet-R_TetA/multi-R_MdtG-like"/>
</dbReference>
<evidence type="ECO:0000313" key="8">
    <source>
        <dbReference type="EMBL" id="EHM13584.1"/>
    </source>
</evidence>
<dbReference type="PRINTS" id="PR01035">
    <property type="entry name" value="TCRTETA"/>
</dbReference>
<dbReference type="PROSITE" id="PS50850">
    <property type="entry name" value="MFS"/>
    <property type="match status" value="1"/>
</dbReference>
<feature type="transmembrane region" description="Helical" evidence="6">
    <location>
        <begin position="109"/>
        <end position="131"/>
    </location>
</feature>
<evidence type="ECO:0000256" key="1">
    <source>
        <dbReference type="ARBA" id="ARBA00004141"/>
    </source>
</evidence>
<dbReference type="InterPro" id="IPR050930">
    <property type="entry name" value="MFS_Vesicular_Transporter"/>
</dbReference>
<feature type="transmembrane region" description="Helical" evidence="6">
    <location>
        <begin position="374"/>
        <end position="394"/>
    </location>
</feature>
<feature type="domain" description="Major facilitator superfamily (MFS) profile" evidence="7">
    <location>
        <begin position="19"/>
        <end position="398"/>
    </location>
</feature>
<dbReference type="EMBL" id="CM001376">
    <property type="protein sequence ID" value="EHM13584.1"/>
    <property type="molecule type" value="Genomic_DNA"/>
</dbReference>
<dbReference type="GO" id="GO:0016020">
    <property type="term" value="C:membrane"/>
    <property type="evidence" value="ECO:0007669"/>
    <property type="project" value="UniProtKB-SubCell"/>
</dbReference>
<evidence type="ECO:0000256" key="5">
    <source>
        <dbReference type="ARBA" id="ARBA00023136"/>
    </source>
</evidence>
<feature type="transmembrane region" description="Helical" evidence="6">
    <location>
        <begin position="143"/>
        <end position="161"/>
    </location>
</feature>
<evidence type="ECO:0000256" key="6">
    <source>
        <dbReference type="SAM" id="Phobius"/>
    </source>
</evidence>
<dbReference type="Pfam" id="PF07690">
    <property type="entry name" value="MFS_1"/>
    <property type="match status" value="1"/>
</dbReference>
<dbReference type="AlphaFoldDB" id="H0ULU3"/>
<comment type="subcellular location">
    <subcellularLocation>
        <location evidence="1">Membrane</location>
        <topology evidence="1">Multi-pass membrane protein</topology>
    </subcellularLocation>
</comment>
<keyword evidence="4 6" id="KW-1133">Transmembrane helix</keyword>
<keyword evidence="2" id="KW-0813">Transport</keyword>
<keyword evidence="3 6" id="KW-0812">Transmembrane</keyword>
<accession>H0ULU3</accession>
<dbReference type="GO" id="GO:0022857">
    <property type="term" value="F:transmembrane transporter activity"/>
    <property type="evidence" value="ECO:0007669"/>
    <property type="project" value="InterPro"/>
</dbReference>
<feature type="transmembrane region" description="Helical" evidence="6">
    <location>
        <begin position="344"/>
        <end position="362"/>
    </location>
</feature>
<dbReference type="SUPFAM" id="SSF103473">
    <property type="entry name" value="MFS general substrate transporter"/>
    <property type="match status" value="1"/>
</dbReference>
<proteinExistence type="predicted"/>
<feature type="transmembrane region" description="Helical" evidence="6">
    <location>
        <begin position="17"/>
        <end position="37"/>
    </location>
</feature>
<gene>
    <name evidence="8" type="ORF">JonanDRAFT_1218</name>
</gene>
<dbReference type="eggNOG" id="COG2814">
    <property type="taxonomic scope" value="Bacteria"/>
</dbReference>